<accession>G4TVR6</accession>
<dbReference type="EMBL" id="CAFZ01000445">
    <property type="protein sequence ID" value="CCA75409.1"/>
    <property type="molecule type" value="Genomic_DNA"/>
</dbReference>
<organism evidence="2 3">
    <name type="scientific">Serendipita indica (strain DSM 11827)</name>
    <name type="common">Root endophyte fungus</name>
    <name type="synonym">Piriformospora indica</name>
    <dbReference type="NCBI Taxonomy" id="1109443"/>
    <lineage>
        <taxon>Eukaryota</taxon>
        <taxon>Fungi</taxon>
        <taxon>Dikarya</taxon>
        <taxon>Basidiomycota</taxon>
        <taxon>Agaricomycotina</taxon>
        <taxon>Agaricomycetes</taxon>
        <taxon>Sebacinales</taxon>
        <taxon>Serendipitaceae</taxon>
        <taxon>Serendipita</taxon>
    </lineage>
</organism>
<dbReference type="InterPro" id="IPR010686">
    <property type="entry name" value="OBAP-like"/>
</dbReference>
<evidence type="ECO:0000256" key="1">
    <source>
        <dbReference type="ARBA" id="ARBA00009740"/>
    </source>
</evidence>
<dbReference type="Proteomes" id="UP000007148">
    <property type="component" value="Unassembled WGS sequence"/>
</dbReference>
<dbReference type="STRING" id="1109443.G4TVR6"/>
<evidence type="ECO:0000313" key="3">
    <source>
        <dbReference type="Proteomes" id="UP000007148"/>
    </source>
</evidence>
<dbReference type="OrthoDB" id="1901244at2759"/>
<dbReference type="eggNOG" id="ENOG502QR3B">
    <property type="taxonomic scope" value="Eukaryota"/>
</dbReference>
<dbReference type="PANTHER" id="PTHR31360:SF0">
    <property type="entry name" value="OIL BODY-ASSOCIATED PROTEIN 1B"/>
    <property type="match status" value="1"/>
</dbReference>
<dbReference type="OMA" id="RHVEAHH"/>
<proteinExistence type="inferred from homology"/>
<evidence type="ECO:0008006" key="4">
    <source>
        <dbReference type="Google" id="ProtNLM"/>
    </source>
</evidence>
<dbReference type="PANTHER" id="PTHR31360">
    <property type="match status" value="1"/>
</dbReference>
<dbReference type="HOGENOM" id="CLU_071931_2_1_1"/>
<sequence length="203" mass="23273">MLELTAGATQDFTPVKSICAFLNAYHVYADDTTRPPVEACHYCAHVEPEMRQCIIYDSPRVNARLIGIEYLISPKLYQTLPQEEKKLWHSHAYEVKSGMLIMPKPGAVPGPVWRAAENKEMEMLVDWYGKTYHLWQIDRGDPVPLGQPMLMGSFTSDEQLDVENLVKDRDERYSTSTSQNRAARAYIPTPEIDPNADNWWNAR</sequence>
<dbReference type="AlphaFoldDB" id="G4TVR6"/>
<name>G4TVR6_SERID</name>
<comment type="caution">
    <text evidence="2">The sequence shown here is derived from an EMBL/GenBank/DDBJ whole genome shotgun (WGS) entry which is preliminary data.</text>
</comment>
<reference evidence="2 3" key="1">
    <citation type="journal article" date="2011" name="PLoS Pathog.">
        <title>Endophytic Life Strategies Decoded by Genome and Transcriptome Analyses of the Mutualistic Root Symbiont Piriformospora indica.</title>
        <authorList>
            <person name="Zuccaro A."/>
            <person name="Lahrmann U."/>
            <person name="Guldener U."/>
            <person name="Langen G."/>
            <person name="Pfiffi S."/>
            <person name="Biedenkopf D."/>
            <person name="Wong P."/>
            <person name="Samans B."/>
            <person name="Grimm C."/>
            <person name="Basiewicz M."/>
            <person name="Murat C."/>
            <person name="Martin F."/>
            <person name="Kogel K.H."/>
        </authorList>
    </citation>
    <scope>NUCLEOTIDE SEQUENCE [LARGE SCALE GENOMIC DNA]</scope>
    <source>
        <strain evidence="2 3">DSM 11827</strain>
    </source>
</reference>
<gene>
    <name evidence="2" type="ORF">PIIN_09392</name>
</gene>
<comment type="similarity">
    <text evidence="1">Belongs to the OBAP family.</text>
</comment>
<protein>
    <recommendedName>
        <fullName evidence="4">DUF1264-domain-containing protein</fullName>
    </recommendedName>
</protein>
<dbReference type="InParanoid" id="G4TVR6"/>
<evidence type="ECO:0000313" key="2">
    <source>
        <dbReference type="EMBL" id="CCA75409.1"/>
    </source>
</evidence>
<dbReference type="Pfam" id="PF06884">
    <property type="entry name" value="DUF1264"/>
    <property type="match status" value="1"/>
</dbReference>
<keyword evidence="3" id="KW-1185">Reference proteome</keyword>